<dbReference type="InterPro" id="IPR009412">
    <property type="entry name" value="DUF1062"/>
</dbReference>
<dbReference type="Proteomes" id="UP000886804">
    <property type="component" value="Unassembled WGS sequence"/>
</dbReference>
<reference evidence="1" key="1">
    <citation type="journal article" date="2021" name="PeerJ">
        <title>Extensive microbial diversity within the chicken gut microbiome revealed by metagenomics and culture.</title>
        <authorList>
            <person name="Gilroy R."/>
            <person name="Ravi A."/>
            <person name="Getino M."/>
            <person name="Pursley I."/>
            <person name="Horton D.L."/>
            <person name="Alikhan N.F."/>
            <person name="Baker D."/>
            <person name="Gharbi K."/>
            <person name="Hall N."/>
            <person name="Watson M."/>
            <person name="Adriaenssens E.M."/>
            <person name="Foster-Nyarko E."/>
            <person name="Jarju S."/>
            <person name="Secka A."/>
            <person name="Antonio M."/>
            <person name="Oren A."/>
            <person name="Chaudhuri R.R."/>
            <person name="La Ragione R."/>
            <person name="Hildebrand F."/>
            <person name="Pallen M.J."/>
        </authorList>
    </citation>
    <scope>NUCLEOTIDE SEQUENCE</scope>
    <source>
        <strain evidence="1">CHK188-4685</strain>
    </source>
</reference>
<sequence length="189" mass="21947">MRIIVWEVQCHSLLPVLRYCKKCGTMKWFICSERFRINAQKKLLDIWMVYRCSDCSASWNAEVGSRISPHALDSGMLERFYRNDEELVRTFAMDSGFLRRNGGKAGKPDYSITGEKFSPDESLRLTIKSQYPLELKVSAVIREKLCLSGKDYSQMVDGGRIHGIPEFDLYRDRVKRKRTVIFEGSARLF</sequence>
<dbReference type="Pfam" id="PF06353">
    <property type="entry name" value="DUF1062"/>
    <property type="match status" value="1"/>
</dbReference>
<proteinExistence type="predicted"/>
<dbReference type="AlphaFoldDB" id="A0A9D2RM73"/>
<evidence type="ECO:0000313" key="2">
    <source>
        <dbReference type="Proteomes" id="UP000886804"/>
    </source>
</evidence>
<evidence type="ECO:0000313" key="1">
    <source>
        <dbReference type="EMBL" id="HJB07597.1"/>
    </source>
</evidence>
<reference evidence="1" key="2">
    <citation type="submission" date="2021-04" db="EMBL/GenBank/DDBJ databases">
        <authorList>
            <person name="Gilroy R."/>
        </authorList>
    </citation>
    <scope>NUCLEOTIDE SEQUENCE</scope>
    <source>
        <strain evidence="1">CHK188-4685</strain>
    </source>
</reference>
<protein>
    <submittedName>
        <fullName evidence="1">DUF1062 domain-containing protein</fullName>
    </submittedName>
</protein>
<organism evidence="1 2">
    <name type="scientific">Candidatus Enterocloster faecavium</name>
    <dbReference type="NCBI Taxonomy" id="2838560"/>
    <lineage>
        <taxon>Bacteria</taxon>
        <taxon>Bacillati</taxon>
        <taxon>Bacillota</taxon>
        <taxon>Clostridia</taxon>
        <taxon>Lachnospirales</taxon>
        <taxon>Lachnospiraceae</taxon>
        <taxon>Enterocloster</taxon>
    </lineage>
</organism>
<accession>A0A9D2RM73</accession>
<dbReference type="EMBL" id="DWYS01000084">
    <property type="protein sequence ID" value="HJB07597.1"/>
    <property type="molecule type" value="Genomic_DNA"/>
</dbReference>
<name>A0A9D2RM73_9FIRM</name>
<gene>
    <name evidence="1" type="ORF">H9716_06980</name>
</gene>
<comment type="caution">
    <text evidence="1">The sequence shown here is derived from an EMBL/GenBank/DDBJ whole genome shotgun (WGS) entry which is preliminary data.</text>
</comment>